<dbReference type="GO" id="GO:0004497">
    <property type="term" value="F:monooxygenase activity"/>
    <property type="evidence" value="ECO:0007669"/>
    <property type="project" value="InterPro"/>
</dbReference>
<dbReference type="SUPFAM" id="SSF51905">
    <property type="entry name" value="FAD/NAD(P)-binding domain"/>
    <property type="match status" value="1"/>
</dbReference>
<keyword evidence="1" id="KW-0560">Oxidoreductase</keyword>
<dbReference type="EC" id="1.14.19.9" evidence="1"/>
<dbReference type="Gene3D" id="3.50.50.60">
    <property type="entry name" value="FAD/NAD(P)-binding domain"/>
    <property type="match status" value="1"/>
</dbReference>
<organism evidence="1 2">
    <name type="scientific">Sphingopyxis italica</name>
    <dbReference type="NCBI Taxonomy" id="1129133"/>
    <lineage>
        <taxon>Bacteria</taxon>
        <taxon>Pseudomonadati</taxon>
        <taxon>Pseudomonadota</taxon>
        <taxon>Alphaproteobacteria</taxon>
        <taxon>Sphingomonadales</taxon>
        <taxon>Sphingomonadaceae</taxon>
        <taxon>Sphingopyxis</taxon>
    </lineage>
</organism>
<accession>A0A7X6BA05</accession>
<name>A0A7X6BA05_9SPHN</name>
<dbReference type="AlphaFoldDB" id="A0A7X6BA05"/>
<dbReference type="Pfam" id="PF04820">
    <property type="entry name" value="Trp_halogenase"/>
    <property type="match status" value="1"/>
</dbReference>
<proteinExistence type="predicted"/>
<keyword evidence="2" id="KW-1185">Reference proteome</keyword>
<protein>
    <submittedName>
        <fullName evidence="1">Tryptophan halogenase</fullName>
        <ecNumber evidence="1">1.14.19.9</ecNumber>
    </submittedName>
</protein>
<evidence type="ECO:0000313" key="1">
    <source>
        <dbReference type="EMBL" id="NJB90616.1"/>
    </source>
</evidence>
<dbReference type="Proteomes" id="UP000535078">
    <property type="component" value="Unassembled WGS sequence"/>
</dbReference>
<dbReference type="RefSeq" id="WP_167922035.1">
    <property type="nucleotide sequence ID" value="NZ_JAATIT010000003.1"/>
</dbReference>
<sequence>MSGARGITLVGRDAPLWLAAAALRRALGPAGVAVRAVELPAEAGAADLYPTLPAIEALHNQIGIDEAALLRNTRGAFTLGQNFVDASGAGRPSFLHSYGAHGTAIDGGDFFPHWVRARHHGLGVGLDDFSLTASAALGGRLFFPDTDSEVYGRSDYGYHLPAAAYAKSLQAIARHLGVELFEAANITVERGDGIAALLLDDGRRIESALFADLTRERLLSGGDGFEAWDTPGDRVLRALAPRPAALPAYAEIRASEGGWTGLFPSLTHIHIQHVFSHALTTDEAALKAAEKIVGLPLGGVTIRPFAAGVAAEPWGGNVIALGDAACVFDPVHGFALHGLQLAIVHLLAAYPADGAGYEARRAEYNRVLRSHFARVADFQTAHHALQRYSGAFWDAARALPVPDELTHRIDLFTARGELPPLEDESLPPDSWRALLVGHGIIPQSWRPAADRLPPEEVKAHFRKMLGFVREAVLRQPTHDACLARILQPAHD</sequence>
<gene>
    <name evidence="1" type="ORF">GGR90_002810</name>
</gene>
<dbReference type="InterPro" id="IPR036188">
    <property type="entry name" value="FAD/NAD-bd_sf"/>
</dbReference>
<dbReference type="InterPro" id="IPR006905">
    <property type="entry name" value="Flavin_halogenase"/>
</dbReference>
<evidence type="ECO:0000313" key="2">
    <source>
        <dbReference type="Proteomes" id="UP000535078"/>
    </source>
</evidence>
<reference evidence="1 2" key="1">
    <citation type="submission" date="2020-03" db="EMBL/GenBank/DDBJ databases">
        <title>Genomic Encyclopedia of Type Strains, Phase IV (KMG-IV): sequencing the most valuable type-strain genomes for metagenomic binning, comparative biology and taxonomic classification.</title>
        <authorList>
            <person name="Goeker M."/>
        </authorList>
    </citation>
    <scope>NUCLEOTIDE SEQUENCE [LARGE SCALE GENOMIC DNA]</scope>
    <source>
        <strain evidence="1 2">DSM 25229</strain>
    </source>
</reference>
<dbReference type="EMBL" id="JAATIT010000003">
    <property type="protein sequence ID" value="NJB90616.1"/>
    <property type="molecule type" value="Genomic_DNA"/>
</dbReference>
<comment type="caution">
    <text evidence="1">The sequence shown here is derived from an EMBL/GenBank/DDBJ whole genome shotgun (WGS) entry which is preliminary data.</text>
</comment>